<keyword evidence="2" id="KW-0328">Glycosyltransferase</keyword>
<evidence type="ECO:0000256" key="1">
    <source>
        <dbReference type="ARBA" id="ARBA00004167"/>
    </source>
</evidence>
<dbReference type="PANTHER" id="PTHR20961:SF38">
    <property type="entry name" value="PROTEIN O-LINKED-MANNOSE BETA-1,4-N-ACETYLGLUCOSAMINYLTRANSFERASE 2"/>
    <property type="match status" value="1"/>
</dbReference>
<comment type="caution">
    <text evidence="10">The sequence shown here is derived from an EMBL/GenBank/DDBJ whole genome shotgun (WGS) entry which is preliminary data.</text>
</comment>
<name>A0AAD9FQT8_PAPLA</name>
<reference evidence="10" key="1">
    <citation type="submission" date="2023-02" db="EMBL/GenBank/DDBJ databases">
        <title>Identification and recombinant expression of a fungal hydrolase from Papiliotrema laurentii that hydrolyzes apple cutin and clears colloidal polyester polyurethane.</title>
        <authorList>
            <consortium name="DOE Joint Genome Institute"/>
            <person name="Roman V.A."/>
            <person name="Bojanowski C."/>
            <person name="Crable B.R."/>
            <person name="Wagner D.N."/>
            <person name="Hung C.S."/>
            <person name="Nadeau L.J."/>
            <person name="Schratz L."/>
            <person name="Haridas S."/>
            <person name="Pangilinan J."/>
            <person name="Lipzen A."/>
            <person name="Na H."/>
            <person name="Yan M."/>
            <person name="Ng V."/>
            <person name="Grigoriev I.V."/>
            <person name="Spatafora J.W."/>
            <person name="Barlow D."/>
            <person name="Biffinger J."/>
            <person name="Kelley-Loughnane N."/>
            <person name="Varaljay V.A."/>
            <person name="Crookes-Goodson W.J."/>
        </authorList>
    </citation>
    <scope>NUCLEOTIDE SEQUENCE</scope>
    <source>
        <strain evidence="10">5307AH</strain>
    </source>
</reference>
<dbReference type="GO" id="GO:0097363">
    <property type="term" value="F:protein O-acetylglucosaminyltransferase activity"/>
    <property type="evidence" value="ECO:0007669"/>
    <property type="project" value="TreeGrafter"/>
</dbReference>
<dbReference type="EMBL" id="JAODAN010000005">
    <property type="protein sequence ID" value="KAK1924496.1"/>
    <property type="molecule type" value="Genomic_DNA"/>
</dbReference>
<protein>
    <recommendedName>
        <fullName evidence="9">Glycosyltransferase 61 catalytic domain-containing protein</fullName>
    </recommendedName>
</protein>
<comment type="subcellular location">
    <subcellularLocation>
        <location evidence="1">Membrane</location>
        <topology evidence="1">Single-pass membrane protein</topology>
    </subcellularLocation>
</comment>
<keyword evidence="11" id="KW-1185">Reference proteome</keyword>
<evidence type="ECO:0000256" key="8">
    <source>
        <dbReference type="SAM" id="Phobius"/>
    </source>
</evidence>
<keyword evidence="4 8" id="KW-0812">Transmembrane</keyword>
<keyword evidence="7" id="KW-0325">Glycoprotein</keyword>
<dbReference type="GO" id="GO:0005783">
    <property type="term" value="C:endoplasmic reticulum"/>
    <property type="evidence" value="ECO:0007669"/>
    <property type="project" value="TreeGrafter"/>
</dbReference>
<keyword evidence="5 8" id="KW-1133">Transmembrane helix</keyword>
<feature type="domain" description="Glycosyltransferase 61 catalytic" evidence="9">
    <location>
        <begin position="269"/>
        <end position="390"/>
    </location>
</feature>
<evidence type="ECO:0000313" key="10">
    <source>
        <dbReference type="EMBL" id="KAK1924496.1"/>
    </source>
</evidence>
<evidence type="ECO:0000256" key="7">
    <source>
        <dbReference type="ARBA" id="ARBA00023180"/>
    </source>
</evidence>
<keyword evidence="3" id="KW-0808">Transferase</keyword>
<dbReference type="AlphaFoldDB" id="A0AAD9FQT8"/>
<evidence type="ECO:0000256" key="6">
    <source>
        <dbReference type="ARBA" id="ARBA00023136"/>
    </source>
</evidence>
<gene>
    <name evidence="10" type="ORF">DB88DRAFT_490663</name>
</gene>
<evidence type="ECO:0000256" key="4">
    <source>
        <dbReference type="ARBA" id="ARBA00022692"/>
    </source>
</evidence>
<evidence type="ECO:0000256" key="3">
    <source>
        <dbReference type="ARBA" id="ARBA00022679"/>
    </source>
</evidence>
<dbReference type="PANTHER" id="PTHR20961">
    <property type="entry name" value="GLYCOSYLTRANSFERASE"/>
    <property type="match status" value="1"/>
</dbReference>
<evidence type="ECO:0000256" key="5">
    <source>
        <dbReference type="ARBA" id="ARBA00022989"/>
    </source>
</evidence>
<proteinExistence type="predicted"/>
<dbReference type="GO" id="GO:0016020">
    <property type="term" value="C:membrane"/>
    <property type="evidence" value="ECO:0007669"/>
    <property type="project" value="UniProtKB-SubCell"/>
</dbReference>
<dbReference type="Proteomes" id="UP001182556">
    <property type="component" value="Unassembled WGS sequence"/>
</dbReference>
<accession>A0AAD9FQT8</accession>
<dbReference type="GO" id="GO:0035269">
    <property type="term" value="P:protein O-linked glycosylation via mannose"/>
    <property type="evidence" value="ECO:0007669"/>
    <property type="project" value="TreeGrafter"/>
</dbReference>
<evidence type="ECO:0000256" key="2">
    <source>
        <dbReference type="ARBA" id="ARBA00022676"/>
    </source>
</evidence>
<dbReference type="InterPro" id="IPR049625">
    <property type="entry name" value="Glyco_transf_61_cat"/>
</dbReference>
<dbReference type="Pfam" id="PF04577">
    <property type="entry name" value="Glyco_transf_61"/>
    <property type="match status" value="1"/>
</dbReference>
<organism evidence="10 11">
    <name type="scientific">Papiliotrema laurentii</name>
    <name type="common">Cryptococcus laurentii</name>
    <dbReference type="NCBI Taxonomy" id="5418"/>
    <lineage>
        <taxon>Eukaryota</taxon>
        <taxon>Fungi</taxon>
        <taxon>Dikarya</taxon>
        <taxon>Basidiomycota</taxon>
        <taxon>Agaricomycotina</taxon>
        <taxon>Tremellomycetes</taxon>
        <taxon>Tremellales</taxon>
        <taxon>Rhynchogastremaceae</taxon>
        <taxon>Papiliotrema</taxon>
    </lineage>
</organism>
<sequence>MARHENDRVDRVVWFFPPTALPELSDPVDHMWNPASKGYTLLVERAPSVHSKWAVRTLVGCLLFGLIVIFHDLPFSTSSSDPYTRCQSTAGKHTAVLGGVPGFLVLENVWYRNETFYVFNPDTSALPKEDEVLSAPGTIVHASSVPAAIPDFCLKGSTLFLNENDRAGWSGLWHYYHFAAENIVAGLATLALAGIPGVPDQLIIPWDRRWHDRFGMNEMVVRGIWGLEFEAMWAPDDWDSYGREGENWGFFEKVAIIDRWVSHRKNPSADRWNKMSLPIFEQNPPVGFFESARQTLLETYEIRSPALSAPHVVYVDRQNTDRRLPNETHDALLDLFAEFDHSGRVEFKHVVLEDLTPHEQIETVAYADIMVGIHGNGLTHEMWMPARSTLIELFHPISFLRDYESIATALGHSYYAVQNDSILQREQWEAEPGERHAGMMHDGSTVYLDVEFFRSVLDDALRRYQL</sequence>
<evidence type="ECO:0000313" key="11">
    <source>
        <dbReference type="Proteomes" id="UP001182556"/>
    </source>
</evidence>
<feature type="transmembrane region" description="Helical" evidence="8">
    <location>
        <begin position="53"/>
        <end position="71"/>
    </location>
</feature>
<dbReference type="InterPro" id="IPR007657">
    <property type="entry name" value="Glycosyltransferase_61"/>
</dbReference>
<evidence type="ECO:0000259" key="9">
    <source>
        <dbReference type="Pfam" id="PF04577"/>
    </source>
</evidence>
<keyword evidence="6 8" id="KW-0472">Membrane</keyword>